<reference evidence="3 4" key="1">
    <citation type="submission" date="2022-01" db="EMBL/GenBank/DDBJ databases">
        <title>A chromosomal length assembly of Cordylochernes scorpioides.</title>
        <authorList>
            <person name="Zeh D."/>
            <person name="Zeh J."/>
        </authorList>
    </citation>
    <scope>NUCLEOTIDE SEQUENCE [LARGE SCALE GENOMIC DNA]</scope>
    <source>
        <strain evidence="3">IN4F17</strain>
        <tissue evidence="3">Whole Body</tissue>
    </source>
</reference>
<dbReference type="EMBL" id="CP092882">
    <property type="protein sequence ID" value="UYV81215.1"/>
    <property type="molecule type" value="Genomic_DNA"/>
</dbReference>
<accession>A0ABY6LNC1</accession>
<feature type="region of interest" description="Disordered" evidence="1">
    <location>
        <begin position="219"/>
        <end position="249"/>
    </location>
</feature>
<evidence type="ECO:0000313" key="4">
    <source>
        <dbReference type="Proteomes" id="UP001235939"/>
    </source>
</evidence>
<dbReference type="Gene3D" id="3.10.110.10">
    <property type="entry name" value="Ubiquitin Conjugating Enzyme"/>
    <property type="match status" value="1"/>
</dbReference>
<dbReference type="Proteomes" id="UP001235939">
    <property type="component" value="Chromosome 20"/>
</dbReference>
<dbReference type="SMART" id="SM00212">
    <property type="entry name" value="UBCc"/>
    <property type="match status" value="1"/>
</dbReference>
<evidence type="ECO:0000256" key="1">
    <source>
        <dbReference type="SAM" id="MobiDB-lite"/>
    </source>
</evidence>
<evidence type="ECO:0000313" key="3">
    <source>
        <dbReference type="EMBL" id="UYV81215.1"/>
    </source>
</evidence>
<keyword evidence="4" id="KW-1185">Reference proteome</keyword>
<dbReference type="CDD" id="cd23814">
    <property type="entry name" value="UEV_AKTIP"/>
    <property type="match status" value="1"/>
</dbReference>
<dbReference type="SUPFAM" id="SSF54495">
    <property type="entry name" value="UBC-like"/>
    <property type="match status" value="1"/>
</dbReference>
<feature type="domain" description="UBC core" evidence="2">
    <location>
        <begin position="44"/>
        <end position="185"/>
    </location>
</feature>
<feature type="compositionally biased region" description="Polar residues" evidence="1">
    <location>
        <begin position="230"/>
        <end position="249"/>
    </location>
</feature>
<sequence>MSFLNKMREDSKKILPSVPTEGVKVLERSGTESKFPLLSYGPFFLEYSLMSEYVLLHKQRLSGVYVVPGARTPLKWYGVLFIRQGLYVGGVFKFVLHIPENYPDCDCPPTLVFDPPRVPPSHQHRNWRDGRPAQLPQVEVLLFARKMFYHIDTQSPFNPEAAVIYEKDHNLFQYKVSKSISTCMAKIYDNPPSADDPHAIRFSPWDSSVHEEVRQTLTMQKRHPDIRNVGMSSWVQNGGQQRNSPKPSS</sequence>
<evidence type="ECO:0000259" key="2">
    <source>
        <dbReference type="PROSITE" id="PS50127"/>
    </source>
</evidence>
<name>A0ABY6LNC1_9ARAC</name>
<dbReference type="PROSITE" id="PS50127">
    <property type="entry name" value="UBC_2"/>
    <property type="match status" value="1"/>
</dbReference>
<dbReference type="InterPro" id="IPR000608">
    <property type="entry name" value="UBC"/>
</dbReference>
<proteinExistence type="predicted"/>
<organism evidence="3 4">
    <name type="scientific">Cordylochernes scorpioides</name>
    <dbReference type="NCBI Taxonomy" id="51811"/>
    <lineage>
        <taxon>Eukaryota</taxon>
        <taxon>Metazoa</taxon>
        <taxon>Ecdysozoa</taxon>
        <taxon>Arthropoda</taxon>
        <taxon>Chelicerata</taxon>
        <taxon>Arachnida</taxon>
        <taxon>Pseudoscorpiones</taxon>
        <taxon>Cheliferoidea</taxon>
        <taxon>Chernetidae</taxon>
        <taxon>Cordylochernes</taxon>
    </lineage>
</organism>
<dbReference type="InterPro" id="IPR016135">
    <property type="entry name" value="UBQ-conjugating_enzyme/RWD"/>
</dbReference>
<gene>
    <name evidence="3" type="ORF">LAZ67_20000356</name>
</gene>
<protein>
    <submittedName>
        <fullName evidence="3">AKTIP</fullName>
    </submittedName>
</protein>